<keyword evidence="1" id="KW-0812">Transmembrane</keyword>
<evidence type="ECO:0000256" key="1">
    <source>
        <dbReference type="SAM" id="Phobius"/>
    </source>
</evidence>
<evidence type="ECO:0000313" key="3">
    <source>
        <dbReference type="Proteomes" id="UP001365128"/>
    </source>
</evidence>
<reference evidence="2 3" key="1">
    <citation type="submission" date="2024-04" db="EMBL/GenBank/DDBJ databases">
        <title>Phyllosticta paracitricarpa is synonymous to the EU quarantine fungus P. citricarpa based on phylogenomic analyses.</title>
        <authorList>
            <consortium name="Lawrence Berkeley National Laboratory"/>
            <person name="Van Ingen-Buijs V.A."/>
            <person name="Van Westerhoven A.C."/>
            <person name="Haridas S."/>
            <person name="Skiadas P."/>
            <person name="Martin F."/>
            <person name="Groenewald J.Z."/>
            <person name="Crous P.W."/>
            <person name="Seidl M.F."/>
        </authorList>
    </citation>
    <scope>NUCLEOTIDE SEQUENCE [LARGE SCALE GENOMIC DNA]</scope>
    <source>
        <strain evidence="2 3">CBS 122670</strain>
    </source>
</reference>
<feature type="transmembrane region" description="Helical" evidence="1">
    <location>
        <begin position="12"/>
        <end position="34"/>
    </location>
</feature>
<keyword evidence="1" id="KW-0472">Membrane</keyword>
<keyword evidence="1" id="KW-1133">Transmembrane helix</keyword>
<sequence>MLCHYAFGSACLLYYILLPSSAMLLFLSSSLPYLNSVEMLMPMPMPILMMLICHKARSIAAAKYIHPLIYRPINPSRHAINHLMQ</sequence>
<name>A0ABR1MJD4_9PEZI</name>
<keyword evidence="3" id="KW-1185">Reference proteome</keyword>
<protein>
    <recommendedName>
        <fullName evidence="4">Secreted protein</fullName>
    </recommendedName>
</protein>
<gene>
    <name evidence="2" type="ORF">IWX46DRAFT_428004</name>
</gene>
<accession>A0ABR1MJD4</accession>
<proteinExistence type="predicted"/>
<organism evidence="2 3">
    <name type="scientific">Phyllosticta citricarpa</name>
    <dbReference type="NCBI Taxonomy" id="55181"/>
    <lineage>
        <taxon>Eukaryota</taxon>
        <taxon>Fungi</taxon>
        <taxon>Dikarya</taxon>
        <taxon>Ascomycota</taxon>
        <taxon>Pezizomycotina</taxon>
        <taxon>Dothideomycetes</taxon>
        <taxon>Dothideomycetes incertae sedis</taxon>
        <taxon>Botryosphaeriales</taxon>
        <taxon>Phyllostictaceae</taxon>
        <taxon>Phyllosticta</taxon>
    </lineage>
</organism>
<evidence type="ECO:0008006" key="4">
    <source>
        <dbReference type="Google" id="ProtNLM"/>
    </source>
</evidence>
<comment type="caution">
    <text evidence="2">The sequence shown here is derived from an EMBL/GenBank/DDBJ whole genome shotgun (WGS) entry which is preliminary data.</text>
</comment>
<evidence type="ECO:0000313" key="2">
    <source>
        <dbReference type="EMBL" id="KAK7550888.1"/>
    </source>
</evidence>
<dbReference type="Proteomes" id="UP001365128">
    <property type="component" value="Unassembled WGS sequence"/>
</dbReference>
<dbReference type="EMBL" id="JBBPDW010000007">
    <property type="protein sequence ID" value="KAK7550888.1"/>
    <property type="molecule type" value="Genomic_DNA"/>
</dbReference>